<feature type="transmembrane region" description="Helical" evidence="1">
    <location>
        <begin position="40"/>
        <end position="60"/>
    </location>
</feature>
<proteinExistence type="predicted"/>
<dbReference type="Proteomes" id="UP000486602">
    <property type="component" value="Unassembled WGS sequence"/>
</dbReference>
<keyword evidence="1" id="KW-1133">Transmembrane helix</keyword>
<keyword evidence="1" id="KW-0472">Membrane</keyword>
<keyword evidence="3" id="KW-1185">Reference proteome</keyword>
<feature type="transmembrane region" description="Helical" evidence="1">
    <location>
        <begin position="93"/>
        <end position="111"/>
    </location>
</feature>
<reference evidence="2 3" key="1">
    <citation type="submission" date="2020-02" db="EMBL/GenBank/DDBJ databases">
        <title>Out from the shadows clarifying the taxonomy of the family Cryomorphaceae and related taxa by utilizing the GTDB taxonomic framework.</title>
        <authorList>
            <person name="Bowman J.P."/>
        </authorList>
    </citation>
    <scope>NUCLEOTIDE SEQUENCE [LARGE SCALE GENOMIC DNA]</scope>
    <source>
        <strain evidence="2 3">QSSC 1-22</strain>
    </source>
</reference>
<dbReference type="EMBL" id="JAAGVY010000003">
    <property type="protein sequence ID" value="NEN22502.1"/>
    <property type="molecule type" value="Genomic_DNA"/>
</dbReference>
<name>A0A7K3WNR7_9FLAO</name>
<evidence type="ECO:0000313" key="2">
    <source>
        <dbReference type="EMBL" id="NEN22502.1"/>
    </source>
</evidence>
<feature type="transmembrane region" description="Helical" evidence="1">
    <location>
        <begin position="67"/>
        <end position="87"/>
    </location>
</feature>
<protein>
    <recommendedName>
        <fullName evidence="4">Magnesium citrate secondary transporter</fullName>
    </recommendedName>
</protein>
<gene>
    <name evidence="2" type="ORF">G3O08_03165</name>
</gene>
<sequence length="132" mass="15093">MNKKEAYTLFLLAAIYLVVHYMQAHGRGPVLLRFYGKDLTLIPFLILGISSASALFNISVKIRFKELILTVIVCIVGFEFIFPRFGMAFERDMADMLCYIAGGLFYYIVFLRSAEKHKIQVDTGTLIDINRL</sequence>
<evidence type="ECO:0008006" key="4">
    <source>
        <dbReference type="Google" id="ProtNLM"/>
    </source>
</evidence>
<organism evidence="2 3">
    <name type="scientific">Cryomorpha ignava</name>
    <dbReference type="NCBI Taxonomy" id="101383"/>
    <lineage>
        <taxon>Bacteria</taxon>
        <taxon>Pseudomonadati</taxon>
        <taxon>Bacteroidota</taxon>
        <taxon>Flavobacteriia</taxon>
        <taxon>Flavobacteriales</taxon>
        <taxon>Cryomorphaceae</taxon>
        <taxon>Cryomorpha</taxon>
    </lineage>
</organism>
<comment type="caution">
    <text evidence="2">The sequence shown here is derived from an EMBL/GenBank/DDBJ whole genome shotgun (WGS) entry which is preliminary data.</text>
</comment>
<accession>A0A7K3WNR7</accession>
<dbReference type="AlphaFoldDB" id="A0A7K3WNR7"/>
<dbReference type="RefSeq" id="WP_163283227.1">
    <property type="nucleotide sequence ID" value="NZ_JAAGVY010000003.1"/>
</dbReference>
<evidence type="ECO:0000256" key="1">
    <source>
        <dbReference type="SAM" id="Phobius"/>
    </source>
</evidence>
<evidence type="ECO:0000313" key="3">
    <source>
        <dbReference type="Proteomes" id="UP000486602"/>
    </source>
</evidence>
<keyword evidence="1" id="KW-0812">Transmembrane</keyword>